<accession>A0A916JAY9</accession>
<evidence type="ECO:0000313" key="2">
    <source>
        <dbReference type="Proteomes" id="UP000680038"/>
    </source>
</evidence>
<sequence length="35" mass="4306">MYMGIKFQNHPVFSEWFFATSEYNQKLLVYINVLF</sequence>
<comment type="caution">
    <text evidence="1">The sequence shown here is derived from an EMBL/GenBank/DDBJ whole genome shotgun (WGS) entry which is preliminary data.</text>
</comment>
<dbReference type="AlphaFoldDB" id="A0A916JAY9"/>
<organism evidence="1 2">
    <name type="scientific">Dyadobacter helix</name>
    <dbReference type="NCBI Taxonomy" id="2822344"/>
    <lineage>
        <taxon>Bacteria</taxon>
        <taxon>Pseudomonadati</taxon>
        <taxon>Bacteroidota</taxon>
        <taxon>Cytophagia</taxon>
        <taxon>Cytophagales</taxon>
        <taxon>Spirosomataceae</taxon>
        <taxon>Dyadobacter</taxon>
    </lineage>
</organism>
<protein>
    <submittedName>
        <fullName evidence="1">Uncharacterized protein</fullName>
    </submittedName>
</protein>
<evidence type="ECO:0000313" key="1">
    <source>
        <dbReference type="EMBL" id="CAG4993971.1"/>
    </source>
</evidence>
<dbReference type="EMBL" id="CAJRAF010000001">
    <property type="protein sequence ID" value="CAG4993971.1"/>
    <property type="molecule type" value="Genomic_DNA"/>
</dbReference>
<name>A0A916JAY9_9BACT</name>
<reference evidence="1" key="1">
    <citation type="submission" date="2021-04" db="EMBL/GenBank/DDBJ databases">
        <authorList>
            <person name="Rodrigo-Torres L."/>
            <person name="Arahal R. D."/>
            <person name="Lucena T."/>
        </authorList>
    </citation>
    <scope>NUCLEOTIDE SEQUENCE</scope>
    <source>
        <strain evidence="1">CECT 9275</strain>
    </source>
</reference>
<gene>
    <name evidence="1" type="ORF">DYBT9275_01275</name>
</gene>
<keyword evidence="2" id="KW-1185">Reference proteome</keyword>
<proteinExistence type="predicted"/>
<dbReference type="Proteomes" id="UP000680038">
    <property type="component" value="Unassembled WGS sequence"/>
</dbReference>